<evidence type="ECO:0000313" key="1">
    <source>
        <dbReference type="EMBL" id="KPN63528.1"/>
    </source>
</evidence>
<accession>A0A0P7KIV6</accession>
<protein>
    <submittedName>
        <fullName evidence="1">Uncharacterized protein</fullName>
    </submittedName>
</protein>
<organism evidence="1 2">
    <name type="scientific">Aliiroseovarius crassostreae</name>
    <dbReference type="NCBI Taxonomy" id="154981"/>
    <lineage>
        <taxon>Bacteria</taxon>
        <taxon>Pseudomonadati</taxon>
        <taxon>Pseudomonadota</taxon>
        <taxon>Alphaproteobacteria</taxon>
        <taxon>Rhodobacterales</taxon>
        <taxon>Paracoccaceae</taxon>
        <taxon>Aliiroseovarius</taxon>
    </lineage>
</organism>
<proteinExistence type="predicted"/>
<name>A0A0P7KIV6_9RHOB</name>
<reference evidence="1 2" key="1">
    <citation type="submission" date="2015-09" db="EMBL/GenBank/DDBJ databases">
        <title>Draft genome sequence of Aliiroseovarius crassostreae CV919-312TSm, the causative agent of Roseovarius Oyster Disease (formerly Juvenile Oyster Disease).</title>
        <authorList>
            <person name="Kessner L."/>
            <person name="Spinard E."/>
            <person name="Nelson D."/>
        </authorList>
    </citation>
    <scope>NUCLEOTIDE SEQUENCE [LARGE SCALE GENOMIC DNA]</scope>
    <source>
        <strain evidence="1 2">CV919-312</strain>
    </source>
</reference>
<comment type="caution">
    <text evidence="1">The sequence shown here is derived from an EMBL/GenBank/DDBJ whole genome shotgun (WGS) entry which is preliminary data.</text>
</comment>
<evidence type="ECO:0000313" key="2">
    <source>
        <dbReference type="Proteomes" id="UP000050471"/>
    </source>
</evidence>
<dbReference type="EMBL" id="LKBA01000006">
    <property type="protein sequence ID" value="KPN63528.1"/>
    <property type="molecule type" value="Genomic_DNA"/>
</dbReference>
<dbReference type="RefSeq" id="WP_055189959.1">
    <property type="nucleotide sequence ID" value="NZ_LKBA01000006.1"/>
</dbReference>
<sequence>MRVTEAVESELERVIASLVKRPDGLFTTSPRLSFGHKVNLLRAVWEREPEQADKICSVLQRLNDLRNAVADADPKNISGCYTALTEAYREIDSSTGDEVDVLTVAQSICLFLGDGSIMTDFMAMTEALDNLVNVKMPKILGGAK</sequence>
<gene>
    <name evidence="1" type="ORF">AKJ29_12880</name>
</gene>
<dbReference type="AlphaFoldDB" id="A0A0P7KIV6"/>
<dbReference type="Proteomes" id="UP000050471">
    <property type="component" value="Unassembled WGS sequence"/>
</dbReference>
<keyword evidence="2" id="KW-1185">Reference proteome</keyword>